<feature type="domain" description="DUF4412" evidence="2">
    <location>
        <begin position="86"/>
        <end position="199"/>
    </location>
</feature>
<keyword evidence="1" id="KW-0732">Signal</keyword>
<evidence type="ECO:0000313" key="4">
    <source>
        <dbReference type="Proteomes" id="UP000306229"/>
    </source>
</evidence>
<reference evidence="3 4" key="1">
    <citation type="submission" date="2019-05" db="EMBL/GenBank/DDBJ databases">
        <title>Algicella ahnfeltiae gen. nov., sp. nov., a novel marine bacterium of the family Flavobacteriaceae isolated from a red alga.</title>
        <authorList>
            <person name="Nedashkovskaya O.I."/>
            <person name="Kukhlevskiy A.D."/>
            <person name="Kim S.-G."/>
            <person name="Zhukova N.V."/>
            <person name="Mikhailov V.V."/>
        </authorList>
    </citation>
    <scope>NUCLEOTIDE SEQUENCE [LARGE SCALE GENOMIC DNA]</scope>
    <source>
        <strain evidence="3 4">10Alg115</strain>
    </source>
</reference>
<proteinExistence type="predicted"/>
<dbReference type="Pfam" id="PF14371">
    <property type="entry name" value="DUF4412"/>
    <property type="match status" value="1"/>
</dbReference>
<dbReference type="AlphaFoldDB" id="A0A5B7TV74"/>
<sequence>MKTLSTTSLFLLFFLVCPNIEAQFFKNLTKRVEQKVENTVIDKTANKAAEKASKSMDKVFEINPFEGGKEKADPNLVANSYDFTWKYSMKMSTEKGDMTFDYYLKPDATYFGFTSATMQNMFTIMDNSNNVTVMFMESKGNKIGMVTSMNVDLDIDQAKDESAKYTFEQLPDKTINGYHCKGVKAYNDEHEMVMYLTNDTEVSFDNIYKTGKTKVPVQLKDYFKPDDKILMIRMDMNNLKNKKESATMECIGLEKVSKTIKKSDYKFM</sequence>
<feature type="chain" id="PRO_5022714842" evidence="1">
    <location>
        <begin position="23"/>
        <end position="268"/>
    </location>
</feature>
<keyword evidence="4" id="KW-1185">Reference proteome</keyword>
<dbReference type="EMBL" id="CP040749">
    <property type="protein sequence ID" value="QCX40789.1"/>
    <property type="molecule type" value="Genomic_DNA"/>
</dbReference>
<evidence type="ECO:0000256" key="1">
    <source>
        <dbReference type="SAM" id="SignalP"/>
    </source>
</evidence>
<evidence type="ECO:0000313" key="3">
    <source>
        <dbReference type="EMBL" id="QCX40789.1"/>
    </source>
</evidence>
<organism evidence="3 4">
    <name type="scientific">Aureibaculum algae</name>
    <dbReference type="NCBI Taxonomy" id="2584122"/>
    <lineage>
        <taxon>Bacteria</taxon>
        <taxon>Pseudomonadati</taxon>
        <taxon>Bacteroidota</taxon>
        <taxon>Flavobacteriia</taxon>
        <taxon>Flavobacteriales</taxon>
        <taxon>Flavobacteriaceae</taxon>
        <taxon>Aureibaculum</taxon>
    </lineage>
</organism>
<evidence type="ECO:0000259" key="2">
    <source>
        <dbReference type="Pfam" id="PF14371"/>
    </source>
</evidence>
<name>A0A5B7TV74_9FLAO</name>
<accession>A0A5B7TV74</accession>
<dbReference type="RefSeq" id="WP_138952046.1">
    <property type="nucleotide sequence ID" value="NZ_CP040749.1"/>
</dbReference>
<dbReference type="OrthoDB" id="1524221at2"/>
<dbReference type="Proteomes" id="UP000306229">
    <property type="component" value="Chromosome"/>
</dbReference>
<dbReference type="InterPro" id="IPR025524">
    <property type="entry name" value="DUF4412"/>
</dbReference>
<gene>
    <name evidence="3" type="ORF">FF125_20955</name>
</gene>
<feature type="signal peptide" evidence="1">
    <location>
        <begin position="1"/>
        <end position="22"/>
    </location>
</feature>
<protein>
    <submittedName>
        <fullName evidence="3">DUF4412 domain-containing protein</fullName>
    </submittedName>
</protein>
<dbReference type="KEGG" id="fbe:FF125_20955"/>